<dbReference type="GO" id="GO:0003697">
    <property type="term" value="F:single-stranded DNA binding"/>
    <property type="evidence" value="ECO:0007669"/>
    <property type="project" value="InterPro"/>
</dbReference>
<keyword evidence="4" id="KW-0233">DNA recombination</keyword>
<dbReference type="GO" id="GO:0005524">
    <property type="term" value="F:ATP binding"/>
    <property type="evidence" value="ECO:0007669"/>
    <property type="project" value="UniProtKB-KW"/>
</dbReference>
<dbReference type="EMBL" id="BART01006974">
    <property type="protein sequence ID" value="GAG72138.1"/>
    <property type="molecule type" value="Genomic_DNA"/>
</dbReference>
<protein>
    <recommendedName>
        <fullName evidence="6">RecA-like N-terminal domain-containing protein</fullName>
    </recommendedName>
</protein>
<dbReference type="InterPro" id="IPR013765">
    <property type="entry name" value="DNA_recomb/repair_RecA"/>
</dbReference>
<dbReference type="InterPro" id="IPR027417">
    <property type="entry name" value="P-loop_NTPase"/>
</dbReference>
<organism evidence="7">
    <name type="scientific">marine sediment metagenome</name>
    <dbReference type="NCBI Taxonomy" id="412755"/>
    <lineage>
        <taxon>unclassified sequences</taxon>
        <taxon>metagenomes</taxon>
        <taxon>ecological metagenomes</taxon>
    </lineage>
</organism>
<dbReference type="Gene3D" id="3.40.50.300">
    <property type="entry name" value="P-loop containing nucleotide triphosphate hydrolases"/>
    <property type="match status" value="1"/>
</dbReference>
<feature type="non-terminal residue" evidence="7">
    <location>
        <position position="145"/>
    </location>
</feature>
<evidence type="ECO:0000256" key="3">
    <source>
        <dbReference type="ARBA" id="ARBA00022840"/>
    </source>
</evidence>
<feature type="region of interest" description="Disordered" evidence="5">
    <location>
        <begin position="1"/>
        <end position="35"/>
    </location>
</feature>
<dbReference type="GO" id="GO:0005829">
    <property type="term" value="C:cytosol"/>
    <property type="evidence" value="ECO:0007669"/>
    <property type="project" value="TreeGrafter"/>
</dbReference>
<dbReference type="GO" id="GO:0006281">
    <property type="term" value="P:DNA repair"/>
    <property type="evidence" value="ECO:0007669"/>
    <property type="project" value="InterPro"/>
</dbReference>
<gene>
    <name evidence="7" type="ORF">S01H4_15919</name>
</gene>
<name>X1AHF8_9ZZZZ</name>
<dbReference type="SUPFAM" id="SSF52540">
    <property type="entry name" value="P-loop containing nucleoside triphosphate hydrolases"/>
    <property type="match status" value="1"/>
</dbReference>
<keyword evidence="3" id="KW-0067">ATP-binding</keyword>
<evidence type="ECO:0000256" key="5">
    <source>
        <dbReference type="SAM" id="MobiDB-lite"/>
    </source>
</evidence>
<accession>X1AHF8</accession>
<dbReference type="Pfam" id="PF00154">
    <property type="entry name" value="RecA_N"/>
    <property type="match status" value="1"/>
</dbReference>
<sequence length="145" mass="15909">MMRRTKKGEDLSEQMVRRHKEGDSEADSPPKYDGTSKFISTGSTLLDLAISGGRVHGGGIPGGIMVEVFGPSGSGKTALLCEIAGMIQKQEGETSFHDPEARLNQQFARMFGFDIDFDKVLHPDTVPELFEAIRKWKPKGKKSVV</sequence>
<comment type="similarity">
    <text evidence="1">Belongs to the RecA family.</text>
</comment>
<dbReference type="PANTHER" id="PTHR45900">
    <property type="entry name" value="RECA"/>
    <property type="match status" value="1"/>
</dbReference>
<feature type="domain" description="RecA-like N-terminal" evidence="6">
    <location>
        <begin position="38"/>
        <end position="126"/>
    </location>
</feature>
<evidence type="ECO:0000256" key="1">
    <source>
        <dbReference type="ARBA" id="ARBA00009391"/>
    </source>
</evidence>
<evidence type="ECO:0000259" key="6">
    <source>
        <dbReference type="Pfam" id="PF00154"/>
    </source>
</evidence>
<reference evidence="7" key="1">
    <citation type="journal article" date="2014" name="Front. Microbiol.">
        <title>High frequency of phylogenetically diverse reductive dehalogenase-homologous genes in deep subseafloor sedimentary metagenomes.</title>
        <authorList>
            <person name="Kawai M."/>
            <person name="Futagami T."/>
            <person name="Toyoda A."/>
            <person name="Takaki Y."/>
            <person name="Nishi S."/>
            <person name="Hori S."/>
            <person name="Arai W."/>
            <person name="Tsubouchi T."/>
            <person name="Morono Y."/>
            <person name="Uchiyama I."/>
            <person name="Ito T."/>
            <person name="Fujiyama A."/>
            <person name="Inagaki F."/>
            <person name="Takami H."/>
        </authorList>
    </citation>
    <scope>NUCLEOTIDE SEQUENCE</scope>
    <source>
        <strain evidence="7">Expedition CK06-06</strain>
    </source>
</reference>
<dbReference type="PANTHER" id="PTHR45900:SF1">
    <property type="entry name" value="MITOCHONDRIAL DNA REPAIR PROTEIN RECA HOMOLOG-RELATED"/>
    <property type="match status" value="1"/>
</dbReference>
<evidence type="ECO:0000256" key="2">
    <source>
        <dbReference type="ARBA" id="ARBA00022741"/>
    </source>
</evidence>
<dbReference type="GO" id="GO:0006310">
    <property type="term" value="P:DNA recombination"/>
    <property type="evidence" value="ECO:0007669"/>
    <property type="project" value="UniProtKB-KW"/>
</dbReference>
<comment type="caution">
    <text evidence="7">The sequence shown here is derived from an EMBL/GenBank/DDBJ whole genome shotgun (WGS) entry which is preliminary data.</text>
</comment>
<keyword evidence="2" id="KW-0547">Nucleotide-binding</keyword>
<evidence type="ECO:0000313" key="7">
    <source>
        <dbReference type="EMBL" id="GAG72138.1"/>
    </source>
</evidence>
<dbReference type="AlphaFoldDB" id="X1AHF8"/>
<proteinExistence type="inferred from homology"/>
<dbReference type="InterPro" id="IPR049428">
    <property type="entry name" value="RecA-like_N"/>
</dbReference>
<evidence type="ECO:0000256" key="4">
    <source>
        <dbReference type="ARBA" id="ARBA00023172"/>
    </source>
</evidence>